<organism evidence="1 2">
    <name type="scientific">Janibacter limosus</name>
    <dbReference type="NCBI Taxonomy" id="53458"/>
    <lineage>
        <taxon>Bacteria</taxon>
        <taxon>Bacillati</taxon>
        <taxon>Actinomycetota</taxon>
        <taxon>Actinomycetes</taxon>
        <taxon>Micrococcales</taxon>
        <taxon>Intrasporangiaceae</taxon>
        <taxon>Janibacter</taxon>
    </lineage>
</organism>
<dbReference type="Proteomes" id="UP001059663">
    <property type="component" value="Chromosome"/>
</dbReference>
<evidence type="ECO:0000313" key="2">
    <source>
        <dbReference type="Proteomes" id="UP001059663"/>
    </source>
</evidence>
<evidence type="ECO:0000313" key="1">
    <source>
        <dbReference type="EMBL" id="UUZ44020.1"/>
    </source>
</evidence>
<reference evidence="1" key="1">
    <citation type="submission" date="2021-11" db="EMBL/GenBank/DDBJ databases">
        <title>Study of the species diversity of bacterial strains isolated from a unique natural object - Shulgan-Tash cave (Bashkiria).</title>
        <authorList>
            <person name="Sazanova A.L."/>
            <person name="Chirak E.R."/>
            <person name="Safronova V.I."/>
        </authorList>
    </citation>
    <scope>NUCLEOTIDE SEQUENCE</scope>
    <source>
        <strain evidence="1">P1</strain>
    </source>
</reference>
<protein>
    <submittedName>
        <fullName evidence="1">VWA domain-containing protein</fullName>
    </submittedName>
</protein>
<dbReference type="EMBL" id="CP087977">
    <property type="protein sequence ID" value="UUZ44020.1"/>
    <property type="molecule type" value="Genomic_DNA"/>
</dbReference>
<accession>A0AC61U1Y1</accession>
<gene>
    <name evidence="1" type="ORF">LP422_15365</name>
</gene>
<name>A0AC61U1Y1_9MICO</name>
<proteinExistence type="predicted"/>
<sequence>MLDASGSMKEKDASGGTKMAAAKEALTTVVDGLPAGTDVGLRVYGATEEGGKPTKAACADTQLVAPIKPLDKPGLTKAIKGFEAKGETPIAHSLAEGLKDLGDSGPRNIILVSDGEESCVPDPCPVVQKLVKDGVDLRIDTVGFDVDGTARKQLQCLADAGDGKYYDAADSGELATSLTKLSQQAVRQFSARGTPISMTTDTTSAPTMVPGRYTDTFSAGDKPRHARITRTPNSIVHIGFVVRPPSERDMFDEEDWELSLTTPDGEECDTERESGTEFFRSGSSLTMAVSANNRVTRPADGEPCATSDELLLTVTHDEGKGSDLPVQIAYVEEPAVTDVDSLPEAPDAKTLTGLTAKGDGSPPRWSVEVVSPMPRSWHRAPTRRRSSRVSSCTTGSGSTSDNRPRSRPRSDRRMVSALRITWASRSTPGTPHSTRPPACGPRAGRRTAAALDRAKNSIVLGEFVPEVRYRNKESTGNFQTAYDDLPKASLPGYYYFAVGREHATGTTEEGPVTVRIDVDVNGTVTGLPNYVGAAAPASGTTSSDSSTSPADDTATTDGAATDAGAEDEGGGLPLPWIGGGLLAALVLGAGGWLALRGRGTRS</sequence>